<evidence type="ECO:0000313" key="2">
    <source>
        <dbReference type="EnsemblMetazoa" id="PPA46466.1"/>
    </source>
</evidence>
<proteinExistence type="predicted"/>
<dbReference type="AlphaFoldDB" id="A0A2A6BCC2"/>
<protein>
    <submittedName>
        <fullName evidence="2">Uncharacterized protein</fullName>
    </submittedName>
</protein>
<sequence length="104" mass="12079">MLVKRRLHEHHDVKWERKERISRVPTMSGISDGIAPLFPSPHSPPPSISKIEREKREEKEEINFICGYAFCMVTEKGRKKNLNFQKTGGKPQSDYSNSRQSEKP</sequence>
<accession>A0A2A6BCC2</accession>
<dbReference type="EnsemblMetazoa" id="PPA46466.1">
    <property type="protein sequence ID" value="PPA46466.1"/>
    <property type="gene ID" value="WBGene00284835"/>
</dbReference>
<feature type="region of interest" description="Disordered" evidence="1">
    <location>
        <begin position="24"/>
        <end position="55"/>
    </location>
</feature>
<keyword evidence="3" id="KW-1185">Reference proteome</keyword>
<evidence type="ECO:0000313" key="3">
    <source>
        <dbReference type="Proteomes" id="UP000005239"/>
    </source>
</evidence>
<accession>A0A8R1V770</accession>
<feature type="compositionally biased region" description="Pro residues" evidence="1">
    <location>
        <begin position="38"/>
        <end position="47"/>
    </location>
</feature>
<gene>
    <name evidence="2" type="primary">WBGene00284835</name>
</gene>
<feature type="region of interest" description="Disordered" evidence="1">
    <location>
        <begin position="81"/>
        <end position="104"/>
    </location>
</feature>
<dbReference type="Proteomes" id="UP000005239">
    <property type="component" value="Unassembled WGS sequence"/>
</dbReference>
<name>A0A2A6BCC2_PRIPA</name>
<organism evidence="2 3">
    <name type="scientific">Pristionchus pacificus</name>
    <name type="common">Parasitic nematode worm</name>
    <dbReference type="NCBI Taxonomy" id="54126"/>
    <lineage>
        <taxon>Eukaryota</taxon>
        <taxon>Metazoa</taxon>
        <taxon>Ecdysozoa</taxon>
        <taxon>Nematoda</taxon>
        <taxon>Chromadorea</taxon>
        <taxon>Rhabditida</taxon>
        <taxon>Rhabditina</taxon>
        <taxon>Diplogasteromorpha</taxon>
        <taxon>Diplogasteroidea</taxon>
        <taxon>Neodiplogasteridae</taxon>
        <taxon>Pristionchus</taxon>
    </lineage>
</organism>
<feature type="compositionally biased region" description="Polar residues" evidence="1">
    <location>
        <begin position="93"/>
        <end position="104"/>
    </location>
</feature>
<reference evidence="2" key="2">
    <citation type="submission" date="2022-06" db="UniProtKB">
        <authorList>
            <consortium name="EnsemblMetazoa"/>
        </authorList>
    </citation>
    <scope>IDENTIFICATION</scope>
    <source>
        <strain evidence="2">PS312</strain>
    </source>
</reference>
<reference evidence="3" key="1">
    <citation type="journal article" date="2008" name="Nat. Genet.">
        <title>The Pristionchus pacificus genome provides a unique perspective on nematode lifestyle and parasitism.</title>
        <authorList>
            <person name="Dieterich C."/>
            <person name="Clifton S.W."/>
            <person name="Schuster L.N."/>
            <person name="Chinwalla A."/>
            <person name="Delehaunty K."/>
            <person name="Dinkelacker I."/>
            <person name="Fulton L."/>
            <person name="Fulton R."/>
            <person name="Godfrey J."/>
            <person name="Minx P."/>
            <person name="Mitreva M."/>
            <person name="Roeseler W."/>
            <person name="Tian H."/>
            <person name="Witte H."/>
            <person name="Yang S.P."/>
            <person name="Wilson R.K."/>
            <person name="Sommer R.J."/>
        </authorList>
    </citation>
    <scope>NUCLEOTIDE SEQUENCE [LARGE SCALE GENOMIC DNA]</scope>
    <source>
        <strain evidence="3">PS312</strain>
    </source>
</reference>
<evidence type="ECO:0000256" key="1">
    <source>
        <dbReference type="SAM" id="MobiDB-lite"/>
    </source>
</evidence>